<organism evidence="4 5">
    <name type="scientific">Desmophyllum pertusum</name>
    <dbReference type="NCBI Taxonomy" id="174260"/>
    <lineage>
        <taxon>Eukaryota</taxon>
        <taxon>Metazoa</taxon>
        <taxon>Cnidaria</taxon>
        <taxon>Anthozoa</taxon>
        <taxon>Hexacorallia</taxon>
        <taxon>Scleractinia</taxon>
        <taxon>Caryophylliina</taxon>
        <taxon>Caryophylliidae</taxon>
        <taxon>Desmophyllum</taxon>
    </lineage>
</organism>
<evidence type="ECO:0000313" key="5">
    <source>
        <dbReference type="Proteomes" id="UP001163046"/>
    </source>
</evidence>
<sequence>MAASAKDELELLERVFLRVASAETDEQLEKTVKIFLCPLLLKVASPHQEVKNKVMTLLTHLNKRLKSRPKIQLPVDSLLLQYKDSSIPAFVTNFAILYLRMGFPRLPPETQVEIAPQLIKCIQDKPQPQQDCLLQLVLPVLGQLKIPDSVEERQKMFEFTDKPQHYIMAAQHRPTRLCSSQPSESDTAESDQSSSAASSSLAPPGMSLAAVKRVTADSTVEPNKLEQMKLGVLKFLARDLFEASDVICHFLAATGDTRHSVLDAGDHEMKRISSSTDFENPKVVNKMFGIFQGTALIAGSAQQAAQIPPDQKRSAAGIRLRQRLYPYLLRSRRAADQFSSLSSDNL</sequence>
<protein>
    <recommendedName>
        <fullName evidence="3">Proteasome component Ecm29 N-terminal domain-containing protein</fullName>
    </recommendedName>
</protein>
<dbReference type="Proteomes" id="UP001163046">
    <property type="component" value="Unassembled WGS sequence"/>
</dbReference>
<dbReference type="SUPFAM" id="SSF48371">
    <property type="entry name" value="ARM repeat"/>
    <property type="match status" value="1"/>
</dbReference>
<dbReference type="GO" id="GO:0060090">
    <property type="term" value="F:molecular adaptor activity"/>
    <property type="evidence" value="ECO:0007669"/>
    <property type="project" value="InterPro"/>
</dbReference>
<dbReference type="GO" id="GO:0036503">
    <property type="term" value="P:ERAD pathway"/>
    <property type="evidence" value="ECO:0007669"/>
    <property type="project" value="TreeGrafter"/>
</dbReference>
<accession>A0A9X0D3U4</accession>
<name>A0A9X0D3U4_9CNID</name>
<dbReference type="OrthoDB" id="16066at2759"/>
<feature type="compositionally biased region" description="Low complexity" evidence="2">
    <location>
        <begin position="190"/>
        <end position="204"/>
    </location>
</feature>
<dbReference type="GO" id="GO:0005634">
    <property type="term" value="C:nucleus"/>
    <property type="evidence" value="ECO:0007669"/>
    <property type="project" value="TreeGrafter"/>
</dbReference>
<evidence type="ECO:0000256" key="2">
    <source>
        <dbReference type="SAM" id="MobiDB-lite"/>
    </source>
</evidence>
<reference evidence="4" key="1">
    <citation type="submission" date="2023-01" db="EMBL/GenBank/DDBJ databases">
        <title>Genome assembly of the deep-sea coral Lophelia pertusa.</title>
        <authorList>
            <person name="Herrera S."/>
            <person name="Cordes E."/>
        </authorList>
    </citation>
    <scope>NUCLEOTIDE SEQUENCE</scope>
    <source>
        <strain evidence="4">USNM1676648</strain>
        <tissue evidence="4">Polyp</tissue>
    </source>
</reference>
<dbReference type="InterPro" id="IPR016024">
    <property type="entry name" value="ARM-type_fold"/>
</dbReference>
<dbReference type="InterPro" id="IPR024372">
    <property type="entry name" value="Ecm29_N"/>
</dbReference>
<dbReference type="PANTHER" id="PTHR23346">
    <property type="entry name" value="TRANSLATIONAL ACTIVATOR GCN1-RELATED"/>
    <property type="match status" value="1"/>
</dbReference>
<dbReference type="EMBL" id="MU825894">
    <property type="protein sequence ID" value="KAJ7383849.1"/>
    <property type="molecule type" value="Genomic_DNA"/>
</dbReference>
<dbReference type="GO" id="GO:0005737">
    <property type="term" value="C:cytoplasm"/>
    <property type="evidence" value="ECO:0007669"/>
    <property type="project" value="TreeGrafter"/>
</dbReference>
<dbReference type="GO" id="GO:0043248">
    <property type="term" value="P:proteasome assembly"/>
    <property type="evidence" value="ECO:0007669"/>
    <property type="project" value="InterPro"/>
</dbReference>
<keyword evidence="1" id="KW-0677">Repeat</keyword>
<dbReference type="PANTHER" id="PTHR23346:SF19">
    <property type="entry name" value="PROTEASOME ADAPTER AND SCAFFOLD PROTEIN ECM29"/>
    <property type="match status" value="1"/>
</dbReference>
<evidence type="ECO:0000313" key="4">
    <source>
        <dbReference type="EMBL" id="KAJ7383849.1"/>
    </source>
</evidence>
<evidence type="ECO:0000259" key="3">
    <source>
        <dbReference type="Pfam" id="PF13001"/>
    </source>
</evidence>
<feature type="domain" description="Proteasome component Ecm29 N-terminal" evidence="3">
    <location>
        <begin position="12"/>
        <end position="338"/>
    </location>
</feature>
<gene>
    <name evidence="4" type="ORF">OS493_025725</name>
</gene>
<dbReference type="AlphaFoldDB" id="A0A9X0D3U4"/>
<evidence type="ECO:0000256" key="1">
    <source>
        <dbReference type="ARBA" id="ARBA00022737"/>
    </source>
</evidence>
<feature type="region of interest" description="Disordered" evidence="2">
    <location>
        <begin position="173"/>
        <end position="204"/>
    </location>
</feature>
<dbReference type="Pfam" id="PF13001">
    <property type="entry name" value="ECM29_N"/>
    <property type="match status" value="1"/>
</dbReference>
<comment type="caution">
    <text evidence="4">The sequence shown here is derived from an EMBL/GenBank/DDBJ whole genome shotgun (WGS) entry which is preliminary data.</text>
</comment>
<keyword evidence="5" id="KW-1185">Reference proteome</keyword>
<proteinExistence type="predicted"/>